<keyword evidence="1" id="KW-1133">Transmembrane helix</keyword>
<gene>
    <name evidence="2" type="ORF">LMG32289_06269</name>
</gene>
<proteinExistence type="predicted"/>
<accession>A0ABN7ZPX1</accession>
<protein>
    <submittedName>
        <fullName evidence="2">Uncharacterized protein</fullName>
    </submittedName>
</protein>
<organism evidence="2 3">
    <name type="scientific">Cupriavidus pampae</name>
    <dbReference type="NCBI Taxonomy" id="659251"/>
    <lineage>
        <taxon>Bacteria</taxon>
        <taxon>Pseudomonadati</taxon>
        <taxon>Pseudomonadota</taxon>
        <taxon>Betaproteobacteria</taxon>
        <taxon>Burkholderiales</taxon>
        <taxon>Burkholderiaceae</taxon>
        <taxon>Cupriavidus</taxon>
    </lineage>
</organism>
<keyword evidence="1" id="KW-0812">Transmembrane</keyword>
<dbReference type="EMBL" id="CAJZAG010000016">
    <property type="protein sequence ID" value="CAG9186117.1"/>
    <property type="molecule type" value="Genomic_DNA"/>
</dbReference>
<dbReference type="Proteomes" id="UP000706525">
    <property type="component" value="Unassembled WGS sequence"/>
</dbReference>
<comment type="caution">
    <text evidence="2">The sequence shown here is derived from an EMBL/GenBank/DDBJ whole genome shotgun (WGS) entry which is preliminary data.</text>
</comment>
<keyword evidence="3" id="KW-1185">Reference proteome</keyword>
<keyword evidence="1" id="KW-0472">Membrane</keyword>
<sequence length="228" mass="26056">MSIHTTGWPAIGASATALISVITNIYLARKSRSQVLEQAANQFRQAALSLDVQRTSTVRSAATFIAEKRQKWIDELRSDVATHLAESQEYLWKWDAVREQWVTLHNDATIPLDQRTTEANKLLSVFSEKNGAIDRSHQERHHRLRLRLNPSEPLHMELRNILDEIRKIFRDTQASRSRESAIALIKRLSDLVTKADTLTSTILKTEWDRVKQEAAYPAEMIAKIPPPV</sequence>
<evidence type="ECO:0000256" key="1">
    <source>
        <dbReference type="SAM" id="Phobius"/>
    </source>
</evidence>
<evidence type="ECO:0000313" key="2">
    <source>
        <dbReference type="EMBL" id="CAG9186117.1"/>
    </source>
</evidence>
<evidence type="ECO:0000313" key="3">
    <source>
        <dbReference type="Proteomes" id="UP000706525"/>
    </source>
</evidence>
<feature type="transmembrane region" description="Helical" evidence="1">
    <location>
        <begin position="6"/>
        <end position="27"/>
    </location>
</feature>
<dbReference type="RefSeq" id="WP_223995382.1">
    <property type="nucleotide sequence ID" value="NZ_CAJZAG010000016.1"/>
</dbReference>
<name>A0ABN7ZPX1_9BURK</name>
<reference evidence="2 3" key="1">
    <citation type="submission" date="2021-08" db="EMBL/GenBank/DDBJ databases">
        <authorList>
            <person name="Peeters C."/>
        </authorList>
    </citation>
    <scope>NUCLEOTIDE SEQUENCE [LARGE SCALE GENOMIC DNA]</scope>
    <source>
        <strain evidence="2 3">LMG 32289</strain>
    </source>
</reference>